<organism evidence="3 4">
    <name type="scientific">Schizosaccharomyces osmophilus</name>
    <dbReference type="NCBI Taxonomy" id="2545709"/>
    <lineage>
        <taxon>Eukaryota</taxon>
        <taxon>Fungi</taxon>
        <taxon>Dikarya</taxon>
        <taxon>Ascomycota</taxon>
        <taxon>Taphrinomycotina</taxon>
        <taxon>Schizosaccharomycetes</taxon>
        <taxon>Schizosaccharomycetales</taxon>
        <taxon>Schizosaccharomycetaceae</taxon>
        <taxon>Schizosaccharomyces</taxon>
    </lineage>
</organism>
<feature type="compositionally biased region" description="Polar residues" evidence="1">
    <location>
        <begin position="1"/>
        <end position="19"/>
    </location>
</feature>
<evidence type="ECO:0000259" key="2">
    <source>
        <dbReference type="Pfam" id="PF16455"/>
    </source>
</evidence>
<dbReference type="AlphaFoldDB" id="A0AAF0AVP4"/>
<dbReference type="GeneID" id="80875863"/>
<gene>
    <name evidence="3" type="ORF">SOMG_02382</name>
</gene>
<name>A0AAF0AVP4_9SCHI</name>
<dbReference type="Gene3D" id="1.20.225.20">
    <property type="entry name" value="Ub domain-containing protein, DC-UbP/UBTD2, N-terminal domain"/>
    <property type="match status" value="1"/>
</dbReference>
<dbReference type="Pfam" id="PF16455">
    <property type="entry name" value="UBD"/>
    <property type="match status" value="1"/>
</dbReference>
<dbReference type="RefSeq" id="XP_056036921.1">
    <property type="nucleotide sequence ID" value="XM_056181174.1"/>
</dbReference>
<dbReference type="PANTHER" id="PTHR13609">
    <property type="entry name" value="UBIQUITIN DOMAIN CONTAINING 1 PROTEIN-RELATED"/>
    <property type="match status" value="1"/>
</dbReference>
<feature type="region of interest" description="Disordered" evidence="1">
    <location>
        <begin position="1"/>
        <end position="22"/>
    </location>
</feature>
<dbReference type="EMBL" id="CP115611">
    <property type="protein sequence ID" value="WBW72678.1"/>
    <property type="molecule type" value="Genomic_DNA"/>
</dbReference>
<proteinExistence type="predicted"/>
<evidence type="ECO:0000256" key="1">
    <source>
        <dbReference type="SAM" id="MobiDB-lite"/>
    </source>
</evidence>
<dbReference type="KEGG" id="som:SOMG_02382"/>
<dbReference type="InterPro" id="IPR038169">
    <property type="entry name" value="DC-UbP/UBTD2_N_sf"/>
</dbReference>
<keyword evidence="4" id="KW-1185">Reference proteome</keyword>
<accession>A0AAF0AVP4</accession>
<sequence length="239" mass="26770">MGQCLSGQQSRQDVNQTNESSSKSILKLPKLYAPNPLLTREEVETSRNEFWETCWAYGGSREIWEALRNIINLLYEGNAESATELASAADLTIPDNDIGKGAYDSKGTFYEIPKIVARIPRAFAEKEESDDEQETSHNSLENGKYSEKTCTATQVTSVSPVDNAEKPEPLDSVIIRYCVDEKDYKIQINGNAPLLQAKSAFLEAGLDSVQRLFFLGRILHWKKTLRQQGWSPGMVVQAM</sequence>
<evidence type="ECO:0000313" key="4">
    <source>
        <dbReference type="Proteomes" id="UP001212411"/>
    </source>
</evidence>
<reference evidence="3 4" key="1">
    <citation type="journal article" date="2023" name="G3 (Bethesda)">
        <title>A high-quality reference genome for the fission yeast Schizosaccharomyces osmophilus.</title>
        <authorList>
            <person name="Jia G.S."/>
            <person name="Zhang W.C."/>
            <person name="Liang Y."/>
            <person name="Liu X.H."/>
            <person name="Rhind N."/>
            <person name="Pidoux A."/>
            <person name="Brysch-Herzberg M."/>
            <person name="Du L.L."/>
        </authorList>
    </citation>
    <scope>NUCLEOTIDE SEQUENCE [LARGE SCALE GENOMIC DNA]</scope>
    <source>
        <strain evidence="3 4">CBS 15793</strain>
    </source>
</reference>
<dbReference type="InterPro" id="IPR039869">
    <property type="entry name" value="UBTD1/2"/>
</dbReference>
<feature type="region of interest" description="Disordered" evidence="1">
    <location>
        <begin position="125"/>
        <end position="146"/>
    </location>
</feature>
<dbReference type="InterPro" id="IPR032752">
    <property type="entry name" value="DC-UbP/UBTD2_N"/>
</dbReference>
<feature type="domain" description="DC-UbP/UBTD2 N-terminal" evidence="2">
    <location>
        <begin position="32"/>
        <end position="123"/>
    </location>
</feature>
<evidence type="ECO:0000313" key="3">
    <source>
        <dbReference type="EMBL" id="WBW72678.1"/>
    </source>
</evidence>
<dbReference type="Proteomes" id="UP001212411">
    <property type="component" value="Chromosome 1"/>
</dbReference>
<protein>
    <submittedName>
        <fullName evidence="3">Ubiquitin family protein, UBTD1-like protein</fullName>
    </submittedName>
</protein>